<feature type="transmembrane region" description="Helical" evidence="1">
    <location>
        <begin position="41"/>
        <end position="60"/>
    </location>
</feature>
<accession>A0A0E9NFL4</accession>
<gene>
    <name evidence="2" type="ORF">G7K_2827-t1</name>
</gene>
<dbReference type="Proteomes" id="UP000033140">
    <property type="component" value="Unassembled WGS sequence"/>
</dbReference>
<protein>
    <submittedName>
        <fullName evidence="2">Uncharacterized protein</fullName>
    </submittedName>
</protein>
<organism evidence="2 3">
    <name type="scientific">Saitoella complicata (strain BCRC 22490 / CBS 7301 / JCM 7358 / NBRC 10748 / NRRL Y-17804)</name>
    <dbReference type="NCBI Taxonomy" id="698492"/>
    <lineage>
        <taxon>Eukaryota</taxon>
        <taxon>Fungi</taxon>
        <taxon>Dikarya</taxon>
        <taxon>Ascomycota</taxon>
        <taxon>Taphrinomycotina</taxon>
        <taxon>Taphrinomycotina incertae sedis</taxon>
        <taxon>Saitoella</taxon>
    </lineage>
</organism>
<evidence type="ECO:0000313" key="2">
    <source>
        <dbReference type="EMBL" id="GAO48657.1"/>
    </source>
</evidence>
<sequence length="66" mass="7691">MVTSFWEGLYNEAAKIKALGSERNKKRENLMVLGGWNRCSVVLHSRAFFFFVNYCIGIIITNRFSR</sequence>
<evidence type="ECO:0000313" key="3">
    <source>
        <dbReference type="Proteomes" id="UP000033140"/>
    </source>
</evidence>
<dbReference type="AlphaFoldDB" id="A0A0E9NFL4"/>
<proteinExistence type="predicted"/>
<evidence type="ECO:0000256" key="1">
    <source>
        <dbReference type="SAM" id="Phobius"/>
    </source>
</evidence>
<keyword evidence="3" id="KW-1185">Reference proteome</keyword>
<reference evidence="2 3" key="2">
    <citation type="journal article" date="2014" name="J. Gen. Appl. Microbiol.">
        <title>The early diverging ascomycetous budding yeast Saitoella complicata has three histone deacetylases belonging to the Clr6, Hos2, and Rpd3 lineages.</title>
        <authorList>
            <person name="Nishida H."/>
            <person name="Matsumoto T."/>
            <person name="Kondo S."/>
            <person name="Hamamoto M."/>
            <person name="Yoshikawa H."/>
        </authorList>
    </citation>
    <scope>NUCLEOTIDE SEQUENCE [LARGE SCALE GENOMIC DNA]</scope>
    <source>
        <strain evidence="2 3">NRRL Y-17804</strain>
    </source>
</reference>
<keyword evidence="1" id="KW-1133">Transmembrane helix</keyword>
<keyword evidence="1" id="KW-0812">Transmembrane</keyword>
<keyword evidence="1" id="KW-0472">Membrane</keyword>
<reference evidence="2 3" key="1">
    <citation type="journal article" date="2011" name="J. Gen. Appl. Microbiol.">
        <title>Draft genome sequencing of the enigmatic yeast Saitoella complicata.</title>
        <authorList>
            <person name="Nishida H."/>
            <person name="Hamamoto M."/>
            <person name="Sugiyama J."/>
        </authorList>
    </citation>
    <scope>NUCLEOTIDE SEQUENCE [LARGE SCALE GENOMIC DNA]</scope>
    <source>
        <strain evidence="2 3">NRRL Y-17804</strain>
    </source>
</reference>
<dbReference type="EMBL" id="BACD03000016">
    <property type="protein sequence ID" value="GAO48657.1"/>
    <property type="molecule type" value="Genomic_DNA"/>
</dbReference>
<comment type="caution">
    <text evidence="2">The sequence shown here is derived from an EMBL/GenBank/DDBJ whole genome shotgun (WGS) entry which is preliminary data.</text>
</comment>
<reference evidence="2 3" key="3">
    <citation type="journal article" date="2015" name="Genome Announc.">
        <title>Draft Genome Sequence of the Archiascomycetous Yeast Saitoella complicata.</title>
        <authorList>
            <person name="Yamauchi K."/>
            <person name="Kondo S."/>
            <person name="Hamamoto M."/>
            <person name="Takahashi Y."/>
            <person name="Ogura Y."/>
            <person name="Hayashi T."/>
            <person name="Nishida H."/>
        </authorList>
    </citation>
    <scope>NUCLEOTIDE SEQUENCE [LARGE SCALE GENOMIC DNA]</scope>
    <source>
        <strain evidence="2 3">NRRL Y-17804</strain>
    </source>
</reference>
<name>A0A0E9NFL4_SAICN</name>